<gene>
    <name evidence="6" type="ORF">LNINA_LOCUS903</name>
</gene>
<dbReference type="AlphaFoldDB" id="A0AAV1IX36"/>
<dbReference type="InterPro" id="IPR050889">
    <property type="entry name" value="Dendritic_Spine_Reg/Scaffold"/>
</dbReference>
<proteinExistence type="predicted"/>
<dbReference type="Gene3D" id="2.60.40.10">
    <property type="entry name" value="Immunoglobulins"/>
    <property type="match status" value="1"/>
</dbReference>
<dbReference type="PROSITE" id="PS50853">
    <property type="entry name" value="FN3"/>
    <property type="match status" value="1"/>
</dbReference>
<dbReference type="InterPro" id="IPR003961">
    <property type="entry name" value="FN3_dom"/>
</dbReference>
<keyword evidence="7" id="KW-1185">Reference proteome</keyword>
<dbReference type="PANTHER" id="PTHR24166">
    <property type="entry name" value="ROLLING PEBBLES, ISOFORM B"/>
    <property type="match status" value="1"/>
</dbReference>
<dbReference type="PROSITE" id="PS50088">
    <property type="entry name" value="ANK_REPEAT"/>
    <property type="match status" value="3"/>
</dbReference>
<dbReference type="InterPro" id="IPR036116">
    <property type="entry name" value="FN3_sf"/>
</dbReference>
<accession>A0AAV1IX36</accession>
<feature type="domain" description="Fibronectin type-III" evidence="5">
    <location>
        <begin position="8"/>
        <end position="102"/>
    </location>
</feature>
<evidence type="ECO:0000259" key="5">
    <source>
        <dbReference type="PROSITE" id="PS50853"/>
    </source>
</evidence>
<feature type="region of interest" description="Disordered" evidence="4">
    <location>
        <begin position="85"/>
        <end position="116"/>
    </location>
</feature>
<evidence type="ECO:0000313" key="7">
    <source>
        <dbReference type="Proteomes" id="UP001497472"/>
    </source>
</evidence>
<evidence type="ECO:0000256" key="3">
    <source>
        <dbReference type="PROSITE-ProRule" id="PRU00023"/>
    </source>
</evidence>
<dbReference type="Proteomes" id="UP001497472">
    <property type="component" value="Unassembled WGS sequence"/>
</dbReference>
<dbReference type="Gene3D" id="1.25.40.20">
    <property type="entry name" value="Ankyrin repeat-containing domain"/>
    <property type="match status" value="1"/>
</dbReference>
<feature type="region of interest" description="Disordered" evidence="4">
    <location>
        <begin position="1"/>
        <end position="22"/>
    </location>
</feature>
<sequence length="358" mass="39580">MAHWQRWSPRPPTVESRTSHSVTLSWSTEPYNTSQYNVVYILQKREKLPPWVIVYSGGKTTVTIDRLAPAHPHRFRLKIALKPRGGAVQPSPKEMTHSIKADPSSERVLAPDTRGARGSLQSRWSEECCTSTDSDGTTAACFCMAVRCGYVKQVQQMLEERPVLLSAVNASTGLTPLATAVNKGATTMVRLLLSLGADTEQRIGGGRTPLHLAVLAAHYQIVELLLEQHADIEARDTNGLRVEHLAVDSGDLETLKLVLGRGEVTVTDNNGWTPLFRAVCQGARTDIIQELVHRGSRVDVIDRAGLPLLAAARLLKDRHGRRRDSVLRLVDSQYQHEKVVANFTRLTKKISSVQALLK</sequence>
<feature type="repeat" description="ANK" evidence="3">
    <location>
        <begin position="270"/>
        <end position="303"/>
    </location>
</feature>
<dbReference type="PROSITE" id="PS50297">
    <property type="entry name" value="ANK_REP_REGION"/>
    <property type="match status" value="3"/>
</dbReference>
<dbReference type="EMBL" id="CAVLEF010000002">
    <property type="protein sequence ID" value="CAK1540883.1"/>
    <property type="molecule type" value="Genomic_DNA"/>
</dbReference>
<feature type="compositionally biased region" description="Basic and acidic residues" evidence="4">
    <location>
        <begin position="94"/>
        <end position="105"/>
    </location>
</feature>
<comment type="caution">
    <text evidence="6">The sequence shown here is derived from an EMBL/GenBank/DDBJ whole genome shotgun (WGS) entry which is preliminary data.</text>
</comment>
<evidence type="ECO:0000256" key="4">
    <source>
        <dbReference type="SAM" id="MobiDB-lite"/>
    </source>
</evidence>
<protein>
    <recommendedName>
        <fullName evidence="5">Fibronectin type-III domain-containing protein</fullName>
    </recommendedName>
</protein>
<dbReference type="InterPro" id="IPR002110">
    <property type="entry name" value="Ankyrin_rpt"/>
</dbReference>
<evidence type="ECO:0000256" key="1">
    <source>
        <dbReference type="ARBA" id="ARBA00022737"/>
    </source>
</evidence>
<reference evidence="6 7" key="1">
    <citation type="submission" date="2023-11" db="EMBL/GenBank/DDBJ databases">
        <authorList>
            <person name="Okamura Y."/>
        </authorList>
    </citation>
    <scope>NUCLEOTIDE SEQUENCE [LARGE SCALE GENOMIC DNA]</scope>
</reference>
<evidence type="ECO:0000256" key="2">
    <source>
        <dbReference type="ARBA" id="ARBA00023043"/>
    </source>
</evidence>
<name>A0AAV1IX36_9NEOP</name>
<dbReference type="PANTHER" id="PTHR24166:SF48">
    <property type="entry name" value="PROTEIN VAPYRIN"/>
    <property type="match status" value="1"/>
</dbReference>
<dbReference type="SUPFAM" id="SSF49265">
    <property type="entry name" value="Fibronectin type III"/>
    <property type="match status" value="1"/>
</dbReference>
<keyword evidence="1" id="KW-0677">Repeat</keyword>
<keyword evidence="2 3" id="KW-0040">ANK repeat</keyword>
<dbReference type="SMART" id="SM00248">
    <property type="entry name" value="ANK"/>
    <property type="match status" value="4"/>
</dbReference>
<dbReference type="CDD" id="cd00063">
    <property type="entry name" value="FN3"/>
    <property type="match status" value="1"/>
</dbReference>
<dbReference type="InterPro" id="IPR036770">
    <property type="entry name" value="Ankyrin_rpt-contain_sf"/>
</dbReference>
<organism evidence="6 7">
    <name type="scientific">Leptosia nina</name>
    <dbReference type="NCBI Taxonomy" id="320188"/>
    <lineage>
        <taxon>Eukaryota</taxon>
        <taxon>Metazoa</taxon>
        <taxon>Ecdysozoa</taxon>
        <taxon>Arthropoda</taxon>
        <taxon>Hexapoda</taxon>
        <taxon>Insecta</taxon>
        <taxon>Pterygota</taxon>
        <taxon>Neoptera</taxon>
        <taxon>Endopterygota</taxon>
        <taxon>Lepidoptera</taxon>
        <taxon>Glossata</taxon>
        <taxon>Ditrysia</taxon>
        <taxon>Papilionoidea</taxon>
        <taxon>Pieridae</taxon>
        <taxon>Pierinae</taxon>
        <taxon>Leptosia</taxon>
    </lineage>
</organism>
<dbReference type="SUPFAM" id="SSF48403">
    <property type="entry name" value="Ankyrin repeat"/>
    <property type="match status" value="1"/>
</dbReference>
<feature type="repeat" description="ANK" evidence="3">
    <location>
        <begin position="205"/>
        <end position="237"/>
    </location>
</feature>
<evidence type="ECO:0000313" key="6">
    <source>
        <dbReference type="EMBL" id="CAK1540883.1"/>
    </source>
</evidence>
<feature type="repeat" description="ANK" evidence="3">
    <location>
        <begin position="172"/>
        <end position="204"/>
    </location>
</feature>
<dbReference type="InterPro" id="IPR013783">
    <property type="entry name" value="Ig-like_fold"/>
</dbReference>
<dbReference type="Pfam" id="PF12796">
    <property type="entry name" value="Ank_2"/>
    <property type="match status" value="2"/>
</dbReference>